<evidence type="ECO:0000259" key="7">
    <source>
        <dbReference type="PROSITE" id="PS50157"/>
    </source>
</evidence>
<dbReference type="Proteomes" id="UP000075886">
    <property type="component" value="Unassembled WGS sequence"/>
</dbReference>
<dbReference type="EMBL" id="AXCN02000845">
    <property type="status" value="NOT_ANNOTATED_CDS"/>
    <property type="molecule type" value="Genomic_DNA"/>
</dbReference>
<evidence type="ECO:0000256" key="3">
    <source>
        <dbReference type="ARBA" id="ARBA00022771"/>
    </source>
</evidence>
<dbReference type="Pfam" id="PF00096">
    <property type="entry name" value="zf-C2H2"/>
    <property type="match status" value="1"/>
</dbReference>
<feature type="binding site" evidence="6">
    <location>
        <position position="52"/>
    </location>
    <ligand>
        <name>Zn(2+)</name>
        <dbReference type="ChEBI" id="CHEBI:29105"/>
    </ligand>
</feature>
<dbReference type="InterPro" id="IPR012934">
    <property type="entry name" value="Znf_AD"/>
</dbReference>
<dbReference type="PROSITE" id="PS50157">
    <property type="entry name" value="ZINC_FINGER_C2H2_2"/>
    <property type="match status" value="9"/>
</dbReference>
<feature type="domain" description="C2H2-type" evidence="7">
    <location>
        <begin position="829"/>
        <end position="859"/>
    </location>
</feature>
<keyword evidence="4 6" id="KW-0862">Zinc</keyword>
<dbReference type="SMART" id="SM00355">
    <property type="entry name" value="ZnF_C2H2"/>
    <property type="match status" value="17"/>
</dbReference>
<evidence type="ECO:0000256" key="2">
    <source>
        <dbReference type="ARBA" id="ARBA00022737"/>
    </source>
</evidence>
<dbReference type="PROSITE" id="PS51915">
    <property type="entry name" value="ZAD"/>
    <property type="match status" value="1"/>
</dbReference>
<feature type="domain" description="C2H2-type" evidence="7">
    <location>
        <begin position="801"/>
        <end position="828"/>
    </location>
</feature>
<sequence length="863" mass="99850">MNVKHCRICYGPDNDDLIAVQLVQDGFTIHDMIRAIVGISVTGDRRLPQNICLQCLERLKIAFALRQQCIDTHERLCEELDKENVTPPPECNSTILKEEPGDELQALQIARLEEEEPKNDSEYEAEEQIECVVLEQQHNEPWREDVHFVLVHSLSCCGCNMYFDNRYELRVHSAQVHRKQNSRTKYGSFQCAICYQSYADQSGLDRHLEDAEASATVYECLHCSKLFEDRKQLFEHLQQQNESQPTEMVEDVEIFTAPEEQSIDTTSAQEVKMEEVTSENDEEYLLSSDSNVEDDEYSIDISVGEETDVVADDEACEDSNAKSLHSPSTQRTRMCRISEKNLRVVSEDPTYMIVELLGQRCCCCAQLYNTEKQLIVHLSQQRTIARSDRYAKYTCEYCGKPFKYSLSFLSHKRLLEQRQFYLCRLCNKLFDSKARMLSHMLMSEEHALFFQVSREDISNRYDTVILPGMRCCCCKLYFEEKDKLFEHIQTAHRMRKGKLVSKGFQCEFCKRLFRSVALVESHLRYTKDASQYYCKLCDYQTFNLRRMELHLYSSLHRETVMPMQGVRLKALKNSLSIVPPVRYCCFENCKIPFHNVELLKQHVETEHLDELNKNKEAQTELMGKCSTTKRYHECDVCAQCFPSASALQYHTALSSRQDSICAVCGVRQRTRADLLVHERIHTGERPFACDICSKTFTSKTKLVAHLKSHGARDHRCDVCGAQFKRKENLTRHKHLRHGQATIPCEVCGKKFKTVATLNIHAAGHTGEKRFVCRFEGCEKRYITVADRRRHEMSVHTKERPHECAYCKAAFVRKRQLTIHERHHTGEKPHVCPTCGKGFYDTYPLKAHLQMGCSQVGSATALPT</sequence>
<feature type="domain" description="C2H2-type" evidence="7">
    <location>
        <begin position="714"/>
        <end position="737"/>
    </location>
</feature>
<proteinExistence type="predicted"/>
<dbReference type="FunFam" id="3.30.160.60:FF:000446">
    <property type="entry name" value="Zinc finger protein"/>
    <property type="match status" value="2"/>
</dbReference>
<evidence type="ECO:0000256" key="4">
    <source>
        <dbReference type="ARBA" id="ARBA00022833"/>
    </source>
</evidence>
<keyword evidence="3 5" id="KW-0863">Zinc-finger</keyword>
<dbReference type="EnsemblMetazoa" id="AFAF007941-RA">
    <property type="protein sequence ID" value="AFAF007941-PA"/>
    <property type="gene ID" value="AFAF007941"/>
</dbReference>
<evidence type="ECO:0000313" key="9">
    <source>
        <dbReference type="EnsemblMetazoa" id="AFAF007941-PA"/>
    </source>
</evidence>
<name>A0A182QDE9_9DIPT</name>
<feature type="domain" description="C2H2-type" evidence="7">
    <location>
        <begin position="218"/>
        <end position="245"/>
    </location>
</feature>
<keyword evidence="1 6" id="KW-0479">Metal-binding</keyword>
<accession>A0A182QDE9</accession>
<dbReference type="AlphaFoldDB" id="A0A182QDE9"/>
<feature type="binding site" evidence="6">
    <location>
        <position position="55"/>
    </location>
    <ligand>
        <name>Zn(2+)</name>
        <dbReference type="ChEBI" id="CHEBI:29105"/>
    </ligand>
</feature>
<dbReference type="Pfam" id="PF13894">
    <property type="entry name" value="zf-C2H2_4"/>
    <property type="match status" value="1"/>
</dbReference>
<dbReference type="SUPFAM" id="SSF57667">
    <property type="entry name" value="beta-beta-alpha zinc fingers"/>
    <property type="match status" value="6"/>
</dbReference>
<keyword evidence="10" id="KW-1185">Reference proteome</keyword>
<feature type="domain" description="C2H2-type" evidence="7">
    <location>
        <begin position="770"/>
        <end position="800"/>
    </location>
</feature>
<reference evidence="9" key="2">
    <citation type="submission" date="2020-05" db="UniProtKB">
        <authorList>
            <consortium name="EnsemblMetazoa"/>
        </authorList>
    </citation>
    <scope>IDENTIFICATION</scope>
    <source>
        <strain evidence="9">FAR1</strain>
    </source>
</reference>
<feature type="domain" description="C2H2-type" evidence="7">
    <location>
        <begin position="687"/>
        <end position="714"/>
    </location>
</feature>
<evidence type="ECO:0008006" key="11">
    <source>
        <dbReference type="Google" id="ProtNLM"/>
    </source>
</evidence>
<feature type="binding site" evidence="6">
    <location>
        <position position="9"/>
    </location>
    <ligand>
        <name>Zn(2+)</name>
        <dbReference type="ChEBI" id="CHEBI:29105"/>
    </ligand>
</feature>
<dbReference type="Pfam" id="PF07776">
    <property type="entry name" value="zf-AD"/>
    <property type="match status" value="1"/>
</dbReference>
<dbReference type="PANTHER" id="PTHR24379:SF121">
    <property type="entry name" value="C2H2-TYPE DOMAIN-CONTAINING PROTEIN"/>
    <property type="match status" value="1"/>
</dbReference>
<evidence type="ECO:0000256" key="1">
    <source>
        <dbReference type="ARBA" id="ARBA00022723"/>
    </source>
</evidence>
<protein>
    <recommendedName>
        <fullName evidence="11">Protein krueppel</fullName>
    </recommendedName>
</protein>
<dbReference type="Pfam" id="PF12874">
    <property type="entry name" value="zf-met"/>
    <property type="match status" value="1"/>
</dbReference>
<feature type="domain" description="C2H2-type" evidence="7">
    <location>
        <begin position="742"/>
        <end position="769"/>
    </location>
</feature>
<evidence type="ECO:0000256" key="5">
    <source>
        <dbReference type="PROSITE-ProRule" id="PRU00042"/>
    </source>
</evidence>
<feature type="domain" description="C2H2-type" evidence="7">
    <location>
        <begin position="659"/>
        <end position="686"/>
    </location>
</feature>
<evidence type="ECO:0000256" key="6">
    <source>
        <dbReference type="PROSITE-ProRule" id="PRU01263"/>
    </source>
</evidence>
<dbReference type="STRING" id="69004.A0A182QDE9"/>
<feature type="domain" description="ZAD" evidence="8">
    <location>
        <begin position="4"/>
        <end position="79"/>
    </location>
</feature>
<dbReference type="PANTHER" id="PTHR24379">
    <property type="entry name" value="KRAB AND ZINC FINGER DOMAIN-CONTAINING"/>
    <property type="match status" value="1"/>
</dbReference>
<dbReference type="InterPro" id="IPR013087">
    <property type="entry name" value="Znf_C2H2_type"/>
</dbReference>
<dbReference type="GO" id="GO:0005634">
    <property type="term" value="C:nucleus"/>
    <property type="evidence" value="ECO:0007669"/>
    <property type="project" value="InterPro"/>
</dbReference>
<dbReference type="Gene3D" id="3.40.1800.20">
    <property type="match status" value="1"/>
</dbReference>
<evidence type="ECO:0000259" key="8">
    <source>
        <dbReference type="PROSITE" id="PS51915"/>
    </source>
</evidence>
<feature type="domain" description="C2H2-type" evidence="7">
    <location>
        <begin position="393"/>
        <end position="414"/>
    </location>
</feature>
<dbReference type="InterPro" id="IPR036236">
    <property type="entry name" value="Znf_C2H2_sf"/>
</dbReference>
<evidence type="ECO:0000313" key="10">
    <source>
        <dbReference type="Proteomes" id="UP000075886"/>
    </source>
</evidence>
<feature type="binding site" evidence="6">
    <location>
        <position position="6"/>
    </location>
    <ligand>
        <name>Zn(2+)</name>
        <dbReference type="ChEBI" id="CHEBI:29105"/>
    </ligand>
</feature>
<reference evidence="10" key="1">
    <citation type="submission" date="2014-01" db="EMBL/GenBank/DDBJ databases">
        <title>The Genome Sequence of Anopheles farauti FAR1 (V2).</title>
        <authorList>
            <consortium name="The Broad Institute Genomics Platform"/>
            <person name="Neafsey D.E."/>
            <person name="Besansky N."/>
            <person name="Howell P."/>
            <person name="Walton C."/>
            <person name="Young S.K."/>
            <person name="Zeng Q."/>
            <person name="Gargeya S."/>
            <person name="Fitzgerald M."/>
            <person name="Haas B."/>
            <person name="Abouelleil A."/>
            <person name="Allen A.W."/>
            <person name="Alvarado L."/>
            <person name="Arachchi H.M."/>
            <person name="Berlin A.M."/>
            <person name="Chapman S.B."/>
            <person name="Gainer-Dewar J."/>
            <person name="Goldberg J."/>
            <person name="Griggs A."/>
            <person name="Gujja S."/>
            <person name="Hansen M."/>
            <person name="Howarth C."/>
            <person name="Imamovic A."/>
            <person name="Ireland A."/>
            <person name="Larimer J."/>
            <person name="McCowan C."/>
            <person name="Murphy C."/>
            <person name="Pearson M."/>
            <person name="Poon T.W."/>
            <person name="Priest M."/>
            <person name="Roberts A."/>
            <person name="Saif S."/>
            <person name="Shea T."/>
            <person name="Sisk P."/>
            <person name="Sykes S."/>
            <person name="Wortman J."/>
            <person name="Nusbaum C."/>
            <person name="Birren B."/>
        </authorList>
    </citation>
    <scope>NUCLEOTIDE SEQUENCE [LARGE SCALE GENOMIC DNA]</scope>
    <source>
        <strain evidence="10">FAR1</strain>
    </source>
</reference>
<dbReference type="GO" id="GO:0008270">
    <property type="term" value="F:zinc ion binding"/>
    <property type="evidence" value="ECO:0007669"/>
    <property type="project" value="UniProtKB-UniRule"/>
</dbReference>
<dbReference type="SUPFAM" id="SSF57716">
    <property type="entry name" value="Glucocorticoid receptor-like (DNA-binding domain)"/>
    <property type="match status" value="1"/>
</dbReference>
<keyword evidence="2" id="KW-0677">Repeat</keyword>
<dbReference type="PROSITE" id="PS00028">
    <property type="entry name" value="ZINC_FINGER_C2H2_1"/>
    <property type="match status" value="7"/>
</dbReference>
<dbReference type="FunFam" id="3.30.160.60:FF:000624">
    <property type="entry name" value="zinc finger protein 697"/>
    <property type="match status" value="1"/>
</dbReference>
<dbReference type="SMART" id="SM00868">
    <property type="entry name" value="zf-AD"/>
    <property type="match status" value="1"/>
</dbReference>
<dbReference type="Gene3D" id="3.30.160.60">
    <property type="entry name" value="Classic Zinc Finger"/>
    <property type="match status" value="10"/>
</dbReference>
<organism evidence="9 10">
    <name type="scientific">Anopheles farauti</name>
    <dbReference type="NCBI Taxonomy" id="69004"/>
    <lineage>
        <taxon>Eukaryota</taxon>
        <taxon>Metazoa</taxon>
        <taxon>Ecdysozoa</taxon>
        <taxon>Arthropoda</taxon>
        <taxon>Hexapoda</taxon>
        <taxon>Insecta</taxon>
        <taxon>Pterygota</taxon>
        <taxon>Neoptera</taxon>
        <taxon>Endopterygota</taxon>
        <taxon>Diptera</taxon>
        <taxon>Nematocera</taxon>
        <taxon>Culicoidea</taxon>
        <taxon>Culicidae</taxon>
        <taxon>Anophelinae</taxon>
        <taxon>Anopheles</taxon>
    </lineage>
</organism>
<dbReference type="VEuPathDB" id="VectorBase:AFAF007941"/>